<sequence>MKRKLLAVALPVMLMSGVGCASKDVAEEKKEDSVKVADYKETEKEKEKDKDKRTNNDSSASDSESGTTNKDPIATVIKDVDKIHEEKDKLEKQKEAETKKEETSKKEVQVEKKEEVNKEKDKVSDATKPNSMKEYQEKVEIQANKFIAAVKATKPIVEKDETLRTNKDELKAQFNIVKGEAEKLVGLKPPEKYSYFKIEFIDANKTFLRALGDLFTALDEGDVEKGDTALNGVLYGFEQFGMTINGIRDIEE</sequence>
<accession>A0A2B7WDX3</accession>
<dbReference type="AlphaFoldDB" id="A0A2B7WDX3"/>
<evidence type="ECO:0000256" key="2">
    <source>
        <dbReference type="SAM" id="SignalP"/>
    </source>
</evidence>
<evidence type="ECO:0000256" key="1">
    <source>
        <dbReference type="SAM" id="MobiDB-lite"/>
    </source>
</evidence>
<comment type="caution">
    <text evidence="3">The sequence shown here is derived from an EMBL/GenBank/DDBJ whole genome shotgun (WGS) entry which is preliminary data.</text>
</comment>
<evidence type="ECO:0000313" key="3">
    <source>
        <dbReference type="EMBL" id="PGG94788.1"/>
    </source>
</evidence>
<feature type="chain" id="PRO_5039032580" description="Lipoprotein" evidence="2">
    <location>
        <begin position="22"/>
        <end position="252"/>
    </location>
</feature>
<dbReference type="Proteomes" id="UP000225320">
    <property type="component" value="Unassembled WGS sequence"/>
</dbReference>
<organism evidence="3 4">
    <name type="scientific">Bacillus toyonensis</name>
    <dbReference type="NCBI Taxonomy" id="155322"/>
    <lineage>
        <taxon>Bacteria</taxon>
        <taxon>Bacillati</taxon>
        <taxon>Bacillota</taxon>
        <taxon>Bacilli</taxon>
        <taxon>Bacillales</taxon>
        <taxon>Bacillaceae</taxon>
        <taxon>Bacillus</taxon>
        <taxon>Bacillus cereus group</taxon>
    </lineage>
</organism>
<feature type="signal peptide" evidence="2">
    <location>
        <begin position="1"/>
        <end position="21"/>
    </location>
</feature>
<feature type="compositionally biased region" description="Basic and acidic residues" evidence="1">
    <location>
        <begin position="24"/>
        <end position="55"/>
    </location>
</feature>
<proteinExistence type="predicted"/>
<name>A0A2B7WDX3_9BACI</name>
<gene>
    <name evidence="3" type="ORF">CON73_00810</name>
</gene>
<dbReference type="PROSITE" id="PS51257">
    <property type="entry name" value="PROKAR_LIPOPROTEIN"/>
    <property type="match status" value="1"/>
</dbReference>
<dbReference type="RefSeq" id="WP_097896628.1">
    <property type="nucleotide sequence ID" value="NZ_JADNYS010000026.1"/>
</dbReference>
<dbReference type="EMBL" id="NVOI01000011">
    <property type="protein sequence ID" value="PGG94788.1"/>
    <property type="molecule type" value="Genomic_DNA"/>
</dbReference>
<protein>
    <recommendedName>
        <fullName evidence="5">Lipoprotein</fullName>
    </recommendedName>
</protein>
<feature type="compositionally biased region" description="Polar residues" evidence="1">
    <location>
        <begin position="56"/>
        <end position="70"/>
    </location>
</feature>
<evidence type="ECO:0000313" key="4">
    <source>
        <dbReference type="Proteomes" id="UP000225320"/>
    </source>
</evidence>
<feature type="compositionally biased region" description="Basic and acidic residues" evidence="1">
    <location>
        <begin position="78"/>
        <end position="125"/>
    </location>
</feature>
<feature type="region of interest" description="Disordered" evidence="1">
    <location>
        <begin position="17"/>
        <end position="128"/>
    </location>
</feature>
<keyword evidence="2" id="KW-0732">Signal</keyword>
<evidence type="ECO:0008006" key="5">
    <source>
        <dbReference type="Google" id="ProtNLM"/>
    </source>
</evidence>
<reference evidence="3 4" key="1">
    <citation type="submission" date="2017-09" db="EMBL/GenBank/DDBJ databases">
        <title>Large-scale bioinformatics analysis of Bacillus genomes uncovers conserved roles of natural products in bacterial physiology.</title>
        <authorList>
            <consortium name="Agbiome Team Llc"/>
            <person name="Bleich R.M."/>
            <person name="Grubbs K.J."/>
            <person name="Santa Maria K.C."/>
            <person name="Allen S.E."/>
            <person name="Farag S."/>
            <person name="Shank E.A."/>
            <person name="Bowers A."/>
        </authorList>
    </citation>
    <scope>NUCLEOTIDE SEQUENCE [LARGE SCALE GENOMIC DNA]</scope>
    <source>
        <strain evidence="3 4">AFS094862</strain>
    </source>
</reference>